<accession>A0A8T2AJ17</accession>
<dbReference type="EMBL" id="JAEFBJ010000009">
    <property type="protein sequence ID" value="KAG7574292.1"/>
    <property type="molecule type" value="Genomic_DNA"/>
</dbReference>
<evidence type="ECO:0000313" key="1">
    <source>
        <dbReference type="EMBL" id="KAG7574292.1"/>
    </source>
</evidence>
<gene>
    <name evidence="1" type="ORF">ISN44_As09g024900</name>
</gene>
<comment type="caution">
    <text evidence="1">The sequence shown here is derived from an EMBL/GenBank/DDBJ whole genome shotgun (WGS) entry which is preliminary data.</text>
</comment>
<organism evidence="1 2">
    <name type="scientific">Arabidopsis suecica</name>
    <name type="common">Swedish thale-cress</name>
    <name type="synonym">Cardaminopsis suecica</name>
    <dbReference type="NCBI Taxonomy" id="45249"/>
    <lineage>
        <taxon>Eukaryota</taxon>
        <taxon>Viridiplantae</taxon>
        <taxon>Streptophyta</taxon>
        <taxon>Embryophyta</taxon>
        <taxon>Tracheophyta</taxon>
        <taxon>Spermatophyta</taxon>
        <taxon>Magnoliopsida</taxon>
        <taxon>eudicotyledons</taxon>
        <taxon>Gunneridae</taxon>
        <taxon>Pentapetalae</taxon>
        <taxon>rosids</taxon>
        <taxon>malvids</taxon>
        <taxon>Brassicales</taxon>
        <taxon>Brassicaceae</taxon>
        <taxon>Camelineae</taxon>
        <taxon>Arabidopsis</taxon>
    </lineage>
</organism>
<dbReference type="Proteomes" id="UP000694251">
    <property type="component" value="Chromosome 9"/>
</dbReference>
<sequence>MATGWDTVPHFYLFFFESVAFASGKEDRKIGWKIEGGNQNSSVGSFIRANQPISLHDYSLLFLQISCKLTSTFSKFLLKLSYDSFSFQTDKLRKQKNSPYGW</sequence>
<reference evidence="1 2" key="1">
    <citation type="submission" date="2020-12" db="EMBL/GenBank/DDBJ databases">
        <title>Concerted genomic and epigenomic changes stabilize Arabidopsis allopolyploids.</title>
        <authorList>
            <person name="Chen Z."/>
        </authorList>
    </citation>
    <scope>NUCLEOTIDE SEQUENCE [LARGE SCALE GENOMIC DNA]</scope>
    <source>
        <strain evidence="1">As9502</strain>
        <tissue evidence="1">Leaf</tissue>
    </source>
</reference>
<protein>
    <submittedName>
        <fullName evidence="1">Uncharacterized protein</fullName>
    </submittedName>
</protein>
<keyword evidence="2" id="KW-1185">Reference proteome</keyword>
<name>A0A8T2AJ17_ARASU</name>
<dbReference type="AlphaFoldDB" id="A0A8T2AJ17"/>
<proteinExistence type="predicted"/>
<evidence type="ECO:0000313" key="2">
    <source>
        <dbReference type="Proteomes" id="UP000694251"/>
    </source>
</evidence>